<evidence type="ECO:0000313" key="5">
    <source>
        <dbReference type="Proteomes" id="UP001227162"/>
    </source>
</evidence>
<dbReference type="Pfam" id="PF00440">
    <property type="entry name" value="TetR_N"/>
    <property type="match status" value="1"/>
</dbReference>
<dbReference type="SUPFAM" id="SSF48498">
    <property type="entry name" value="Tetracyclin repressor-like, C-terminal domain"/>
    <property type="match status" value="1"/>
</dbReference>
<feature type="DNA-binding region" description="H-T-H motif" evidence="2">
    <location>
        <begin position="40"/>
        <end position="59"/>
    </location>
</feature>
<dbReference type="GO" id="GO:0003677">
    <property type="term" value="F:DNA binding"/>
    <property type="evidence" value="ECO:0007669"/>
    <property type="project" value="UniProtKB-UniRule"/>
</dbReference>
<dbReference type="Pfam" id="PF17938">
    <property type="entry name" value="TetR_C_29"/>
    <property type="match status" value="1"/>
</dbReference>
<evidence type="ECO:0000256" key="1">
    <source>
        <dbReference type="ARBA" id="ARBA00023125"/>
    </source>
</evidence>
<name>A0AAJ1U6D1_9RHOB</name>
<dbReference type="PANTHER" id="PTHR30328">
    <property type="entry name" value="TRANSCRIPTIONAL REPRESSOR"/>
    <property type="match status" value="1"/>
</dbReference>
<dbReference type="PANTHER" id="PTHR30328:SF54">
    <property type="entry name" value="HTH-TYPE TRANSCRIPTIONAL REPRESSOR SCO4008"/>
    <property type="match status" value="1"/>
</dbReference>
<dbReference type="InterPro" id="IPR041474">
    <property type="entry name" value="NicS_C"/>
</dbReference>
<dbReference type="PROSITE" id="PS50977">
    <property type="entry name" value="HTH_TETR_2"/>
    <property type="match status" value="1"/>
</dbReference>
<proteinExistence type="predicted"/>
<dbReference type="Gene3D" id="1.10.357.10">
    <property type="entry name" value="Tetracycline Repressor, domain 2"/>
    <property type="match status" value="1"/>
</dbReference>
<dbReference type="InterPro" id="IPR009057">
    <property type="entry name" value="Homeodomain-like_sf"/>
</dbReference>
<evidence type="ECO:0000313" key="4">
    <source>
        <dbReference type="EMBL" id="MDQ2094435.1"/>
    </source>
</evidence>
<dbReference type="PRINTS" id="PR00455">
    <property type="entry name" value="HTHTETR"/>
</dbReference>
<evidence type="ECO:0000259" key="3">
    <source>
        <dbReference type="PROSITE" id="PS50977"/>
    </source>
</evidence>
<evidence type="ECO:0000256" key="2">
    <source>
        <dbReference type="PROSITE-ProRule" id="PRU00335"/>
    </source>
</evidence>
<reference evidence="4" key="1">
    <citation type="submission" date="2022-07" db="EMBL/GenBank/DDBJ databases">
        <authorList>
            <person name="Otstavnykh N."/>
            <person name="Isaeva M."/>
            <person name="Bystritskaya E."/>
        </authorList>
    </citation>
    <scope>NUCLEOTIDE SEQUENCE</scope>
    <source>
        <strain evidence="4">10Alg 79</strain>
    </source>
</reference>
<dbReference type="Proteomes" id="UP001227162">
    <property type="component" value="Unassembled WGS sequence"/>
</dbReference>
<keyword evidence="5" id="KW-1185">Reference proteome</keyword>
<dbReference type="EMBL" id="JANFFA010000002">
    <property type="protein sequence ID" value="MDQ2094435.1"/>
    <property type="molecule type" value="Genomic_DNA"/>
</dbReference>
<gene>
    <name evidence="4" type="ORF">NOI20_09970</name>
</gene>
<dbReference type="SUPFAM" id="SSF46689">
    <property type="entry name" value="Homeodomain-like"/>
    <property type="match status" value="1"/>
</dbReference>
<comment type="caution">
    <text evidence="4">The sequence shown here is derived from an EMBL/GenBank/DDBJ whole genome shotgun (WGS) entry which is preliminary data.</text>
</comment>
<dbReference type="InterPro" id="IPR036271">
    <property type="entry name" value="Tet_transcr_reg_TetR-rel_C_sf"/>
</dbReference>
<dbReference type="InterPro" id="IPR050109">
    <property type="entry name" value="HTH-type_TetR-like_transc_reg"/>
</dbReference>
<sequence length="216" mass="24077">MSSSNKAERHSWTQNPEGVKSEIVEVAISEFANRGLAGARIDEIAARTTTSKRMIYYYFGDKEGLYEAALRGAYARLGVSAIGPELDSLSPVEALSRLISFSFERARANPRFVKLLMHENVTGAKHLSRIAGISTDHRLTIDQITQIIERGIAEGVFRPGIDPLLVHWMIGGLTYYNISNRVSFSIVYGDELFSDEGQERVVNAIKQMVFDHVRAV</sequence>
<reference evidence="4" key="2">
    <citation type="submission" date="2023-04" db="EMBL/GenBank/DDBJ databases">
        <title>'Rhodoalgimonas zhirmunskyi' gen. nov., isolated from a red alga.</title>
        <authorList>
            <person name="Nedashkovskaya O.I."/>
            <person name="Otstavnykh N.Y."/>
            <person name="Bystritskaya E.P."/>
            <person name="Balabanova L.A."/>
            <person name="Isaeva M.P."/>
        </authorList>
    </citation>
    <scope>NUCLEOTIDE SEQUENCE</scope>
    <source>
        <strain evidence="4">10Alg 79</strain>
    </source>
</reference>
<dbReference type="InterPro" id="IPR001647">
    <property type="entry name" value="HTH_TetR"/>
</dbReference>
<keyword evidence="1 2" id="KW-0238">DNA-binding</keyword>
<organism evidence="4 5">
    <name type="scientific">Rhodalgimonas zhirmunskyi</name>
    <dbReference type="NCBI Taxonomy" id="2964767"/>
    <lineage>
        <taxon>Bacteria</taxon>
        <taxon>Pseudomonadati</taxon>
        <taxon>Pseudomonadota</taxon>
        <taxon>Alphaproteobacteria</taxon>
        <taxon>Rhodobacterales</taxon>
        <taxon>Roseobacteraceae</taxon>
        <taxon>Rhodalgimonas</taxon>
    </lineage>
</organism>
<dbReference type="RefSeq" id="WP_317626034.1">
    <property type="nucleotide sequence ID" value="NZ_JANFFA010000002.1"/>
</dbReference>
<feature type="domain" description="HTH tetR-type" evidence="3">
    <location>
        <begin position="17"/>
        <end position="77"/>
    </location>
</feature>
<accession>A0AAJ1U6D1</accession>
<protein>
    <submittedName>
        <fullName evidence="4">TetR family transcriptional regulator</fullName>
    </submittedName>
</protein>
<dbReference type="AlphaFoldDB" id="A0AAJ1U6D1"/>